<feature type="transmembrane region" description="Helical" evidence="8">
    <location>
        <begin position="120"/>
        <end position="140"/>
    </location>
</feature>
<dbReference type="RefSeq" id="WP_307494623.1">
    <property type="nucleotide sequence ID" value="NZ_JAUSVB010000007.1"/>
</dbReference>
<keyword evidence="6" id="KW-0325">Glycoprotein</keyword>
<name>A0ABU0EKL2_9CELL</name>
<comment type="subcellular location">
    <subcellularLocation>
        <location evidence="1">Membrane</location>
        <topology evidence="1">Multi-pass membrane protein</topology>
    </subcellularLocation>
</comment>
<evidence type="ECO:0000256" key="3">
    <source>
        <dbReference type="ARBA" id="ARBA00022729"/>
    </source>
</evidence>
<reference evidence="10 11" key="1">
    <citation type="submission" date="2023-07" db="EMBL/GenBank/DDBJ databases">
        <title>Sorghum-associated microbial communities from plants grown in Nebraska, USA.</title>
        <authorList>
            <person name="Schachtman D."/>
        </authorList>
    </citation>
    <scope>NUCLEOTIDE SEQUENCE [LARGE SCALE GENOMIC DNA]</scope>
    <source>
        <strain evidence="10 11">BE332</strain>
    </source>
</reference>
<dbReference type="Proteomes" id="UP001239626">
    <property type="component" value="Unassembled WGS sequence"/>
</dbReference>
<evidence type="ECO:0000313" key="10">
    <source>
        <dbReference type="EMBL" id="MDQ0375830.1"/>
    </source>
</evidence>
<dbReference type="PANTHER" id="PTHR21016">
    <property type="entry name" value="BETA-AMYLOID BINDING PROTEIN-RELATED"/>
    <property type="match status" value="1"/>
</dbReference>
<feature type="domain" description="TM2" evidence="9">
    <location>
        <begin position="117"/>
        <end position="165"/>
    </location>
</feature>
<organism evidence="10 11">
    <name type="scientific">Cellulomonas humilata</name>
    <dbReference type="NCBI Taxonomy" id="144055"/>
    <lineage>
        <taxon>Bacteria</taxon>
        <taxon>Bacillati</taxon>
        <taxon>Actinomycetota</taxon>
        <taxon>Actinomycetes</taxon>
        <taxon>Micrococcales</taxon>
        <taxon>Cellulomonadaceae</taxon>
        <taxon>Cellulomonas</taxon>
    </lineage>
</organism>
<dbReference type="InterPro" id="IPR007829">
    <property type="entry name" value="TM2"/>
</dbReference>
<evidence type="ECO:0000256" key="4">
    <source>
        <dbReference type="ARBA" id="ARBA00022989"/>
    </source>
</evidence>
<accession>A0ABU0EKL2</accession>
<keyword evidence="3" id="KW-0732">Signal</keyword>
<dbReference type="InterPro" id="IPR050932">
    <property type="entry name" value="TM2D1-3-like"/>
</dbReference>
<evidence type="ECO:0000256" key="6">
    <source>
        <dbReference type="ARBA" id="ARBA00023180"/>
    </source>
</evidence>
<protein>
    <submittedName>
        <fullName evidence="10">TM2 domain-containing membrane protein YozV</fullName>
    </submittedName>
</protein>
<feature type="transmembrane region" description="Helical" evidence="8">
    <location>
        <begin position="146"/>
        <end position="169"/>
    </location>
</feature>
<evidence type="ECO:0000256" key="2">
    <source>
        <dbReference type="ARBA" id="ARBA00022692"/>
    </source>
</evidence>
<evidence type="ECO:0000256" key="7">
    <source>
        <dbReference type="SAM" id="MobiDB-lite"/>
    </source>
</evidence>
<keyword evidence="11" id="KW-1185">Reference proteome</keyword>
<evidence type="ECO:0000313" key="11">
    <source>
        <dbReference type="Proteomes" id="UP001239626"/>
    </source>
</evidence>
<comment type="caution">
    <text evidence="10">The sequence shown here is derived from an EMBL/GenBank/DDBJ whole genome shotgun (WGS) entry which is preliminary data.</text>
</comment>
<evidence type="ECO:0000256" key="8">
    <source>
        <dbReference type="SAM" id="Phobius"/>
    </source>
</evidence>
<keyword evidence="5 8" id="KW-0472">Membrane</keyword>
<feature type="transmembrane region" description="Helical" evidence="8">
    <location>
        <begin position="190"/>
        <end position="207"/>
    </location>
</feature>
<dbReference type="EMBL" id="JAUSVB010000007">
    <property type="protein sequence ID" value="MDQ0375830.1"/>
    <property type="molecule type" value="Genomic_DNA"/>
</dbReference>
<evidence type="ECO:0000259" key="9">
    <source>
        <dbReference type="Pfam" id="PF05154"/>
    </source>
</evidence>
<feature type="compositionally biased region" description="Low complexity" evidence="7">
    <location>
        <begin position="61"/>
        <end position="71"/>
    </location>
</feature>
<keyword evidence="4 8" id="KW-1133">Transmembrane helix</keyword>
<dbReference type="Pfam" id="PF05154">
    <property type="entry name" value="TM2"/>
    <property type="match status" value="1"/>
</dbReference>
<proteinExistence type="predicted"/>
<evidence type="ECO:0000256" key="1">
    <source>
        <dbReference type="ARBA" id="ARBA00004141"/>
    </source>
</evidence>
<feature type="compositionally biased region" description="Acidic residues" evidence="7">
    <location>
        <begin position="230"/>
        <end position="250"/>
    </location>
</feature>
<feature type="region of interest" description="Disordered" evidence="7">
    <location>
        <begin position="1"/>
        <end position="75"/>
    </location>
</feature>
<evidence type="ECO:0000256" key="5">
    <source>
        <dbReference type="ARBA" id="ARBA00023136"/>
    </source>
</evidence>
<gene>
    <name evidence="10" type="ORF">J2X26_004173</name>
</gene>
<dbReference type="PANTHER" id="PTHR21016:SF4">
    <property type="entry name" value="TM2 DOMAIN-CONTAINING PROTEIN 2"/>
    <property type="match status" value="1"/>
</dbReference>
<feature type="region of interest" description="Disordered" evidence="7">
    <location>
        <begin position="226"/>
        <end position="253"/>
    </location>
</feature>
<sequence length="437" mass="43552">MSHDPTTPEGDQPDPVPPAAPPTEPVAPGMVPPPPPSPPVAPPPPPPETQVIGPPPPAPAPDGSAPAASYGAPPPAASYGAPPPAGYGAPPPAAYGSAAAYGPPGAYGPPPVVGVSDKSFIATWLFAVFLGFFGVDRFYLGKVGTGVLKLVTLGGCGIWVLVDIILVLAGAQKDKVGRPLAGYDEYKKTAWIITGVLFLLSAILGAINGPNAANNLVDDVADAPTAEAPEAVETEDAADAPAADADEPAEPEATVQSWADETFGIFTPATQAGTGDNLVALPAGATAGIVTATHDGAANFAISVLDAENGSTGELLVNTIGPYTGTTLFGRGLSEPVTLQITADGSWTLTIAPFSTAPLLAPAGSGDAVFLYDGGTGALTATHDGDGNFVVSEDTGELFEFGLLVNEIGPYSGTVPLSAGPSVVDVKANGGWTLTVG</sequence>
<feature type="compositionally biased region" description="Pro residues" evidence="7">
    <location>
        <begin position="14"/>
        <end position="60"/>
    </location>
</feature>
<keyword evidence="2 8" id="KW-0812">Transmembrane</keyword>